<dbReference type="PANTHER" id="PTHR34980:SF2">
    <property type="entry name" value="INNER MEMBRANE PROTEIN YHAH-RELATED"/>
    <property type="match status" value="1"/>
</dbReference>
<keyword evidence="2" id="KW-0812">Transmembrane</keyword>
<feature type="compositionally biased region" description="Gly residues" evidence="1">
    <location>
        <begin position="133"/>
        <end position="142"/>
    </location>
</feature>
<evidence type="ECO:0000256" key="2">
    <source>
        <dbReference type="SAM" id="Phobius"/>
    </source>
</evidence>
<sequence>MGFSEAIRTCLHKYVDFNGRARRSEFWYWFLFTAIVGIVAGSLDSMLGLDRSWDIAGGGSARVSGPIADLTSLALFLPGLAVAVRRLHDRSRSGWWVLLNLIPLIGSLILLFAYYIKDSEPGTNRFGPNPKGVEGGPTGGYGTYDPNAYNPNAYGQAPYQPGQYGQQPGQYGQQPGQYGQQPGQQPYGQAPYGQQPYGQAPYGQQDPYGQPPQDPYGQQPPSNQPPQQ</sequence>
<dbReference type="Pfam" id="PF05656">
    <property type="entry name" value="DUF805"/>
    <property type="match status" value="1"/>
</dbReference>
<name>A0A1G6HG32_9ACTN</name>
<evidence type="ECO:0000313" key="3">
    <source>
        <dbReference type="EMBL" id="SDB92396.1"/>
    </source>
</evidence>
<dbReference type="RefSeq" id="WP_217634160.1">
    <property type="nucleotide sequence ID" value="NZ_FMYF01000009.1"/>
</dbReference>
<feature type="region of interest" description="Disordered" evidence="1">
    <location>
        <begin position="123"/>
        <end position="228"/>
    </location>
</feature>
<feature type="transmembrane region" description="Helical" evidence="2">
    <location>
        <begin position="96"/>
        <end position="116"/>
    </location>
</feature>
<feature type="transmembrane region" description="Helical" evidence="2">
    <location>
        <begin position="63"/>
        <end position="84"/>
    </location>
</feature>
<dbReference type="PANTHER" id="PTHR34980">
    <property type="entry name" value="INNER MEMBRANE PROTEIN-RELATED-RELATED"/>
    <property type="match status" value="1"/>
</dbReference>
<protein>
    <submittedName>
        <fullName evidence="3">Uncharacterized membrane protein YhaH, DUF805 family</fullName>
    </submittedName>
</protein>
<keyword evidence="2" id="KW-1133">Transmembrane helix</keyword>
<keyword evidence="2" id="KW-0472">Membrane</keyword>
<dbReference type="GO" id="GO:0005886">
    <property type="term" value="C:plasma membrane"/>
    <property type="evidence" value="ECO:0007669"/>
    <property type="project" value="TreeGrafter"/>
</dbReference>
<dbReference type="Proteomes" id="UP000199086">
    <property type="component" value="Unassembled WGS sequence"/>
</dbReference>
<dbReference type="InterPro" id="IPR008523">
    <property type="entry name" value="DUF805"/>
</dbReference>
<organism evidence="3 4">
    <name type="scientific">Raineyella antarctica</name>
    <dbReference type="NCBI Taxonomy" id="1577474"/>
    <lineage>
        <taxon>Bacteria</taxon>
        <taxon>Bacillati</taxon>
        <taxon>Actinomycetota</taxon>
        <taxon>Actinomycetes</taxon>
        <taxon>Propionibacteriales</taxon>
        <taxon>Propionibacteriaceae</taxon>
        <taxon>Raineyella</taxon>
    </lineage>
</organism>
<dbReference type="AlphaFoldDB" id="A0A1G6HG32"/>
<feature type="transmembrane region" description="Helical" evidence="2">
    <location>
        <begin position="26"/>
        <end position="43"/>
    </location>
</feature>
<reference evidence="3 4" key="1">
    <citation type="submission" date="2016-06" db="EMBL/GenBank/DDBJ databases">
        <authorList>
            <person name="Olsen C.W."/>
            <person name="Carey S."/>
            <person name="Hinshaw L."/>
            <person name="Karasin A.I."/>
        </authorList>
    </citation>
    <scope>NUCLEOTIDE SEQUENCE [LARGE SCALE GENOMIC DNA]</scope>
    <source>
        <strain evidence="3 4">LZ-22</strain>
    </source>
</reference>
<accession>A0A1G6HG32</accession>
<dbReference type="EMBL" id="FMYF01000009">
    <property type="protein sequence ID" value="SDB92396.1"/>
    <property type="molecule type" value="Genomic_DNA"/>
</dbReference>
<feature type="compositionally biased region" description="Low complexity" evidence="1">
    <location>
        <begin position="153"/>
        <end position="208"/>
    </location>
</feature>
<proteinExistence type="predicted"/>
<keyword evidence="4" id="KW-1185">Reference proteome</keyword>
<gene>
    <name evidence="3" type="ORF">GA0111570_10917</name>
</gene>
<evidence type="ECO:0000313" key="4">
    <source>
        <dbReference type="Proteomes" id="UP000199086"/>
    </source>
</evidence>
<evidence type="ECO:0000256" key="1">
    <source>
        <dbReference type="SAM" id="MobiDB-lite"/>
    </source>
</evidence>